<dbReference type="Proteomes" id="UP000004994">
    <property type="component" value="Chromosome 10"/>
</dbReference>
<evidence type="ECO:0000256" key="1">
    <source>
        <dbReference type="SAM" id="Coils"/>
    </source>
</evidence>
<keyword evidence="1" id="KW-0175">Coiled coil</keyword>
<sequence length="503" mass="55985">MMFLDEMDLSLWDPPENQDVSSYARWEYNLYFDPRLDVIEADALNKKSCLQVLEIQENKADSEIREVEVDELMLQRQVAREDNTSLAASNKEIVNLESTLKTSQNENQLLAGTTLEERHAAEQATKVHSSKSTENEVMAVQNYDPSGEKGKEVVLAGTTLEERHAAEQATKVHSSKSTENEVMAVQNYDPSGMKGKEVVLAGATLEERHAAEQATKDHSSKSTENEVMAVQNYDPFGKEVVLARTTLEERHAAEQTTKEHSSESTENEVMAVQNYDPSGMKGKEVVLAGTTLEERHAAEQATKEHSSKSTENEVTAVQNYDPSGMKGKEVMHAGTVRTIGGTQPSLWNSMIGERRDPQRKLMGGGEYNGDNAITRTQQQLAGAKRSGDFAGISSTSQLHFRRRSETSLFAPLFHENNNLRNAQNMLVRSYDRTSQVPWNVHNAEVVFPMASLTPSSRMACIDNMSLVQLKALASQLNIVGVSKTRKADLQQLLRTKLQAQDWP</sequence>
<dbReference type="AlphaFoldDB" id="A0A3Q7IL71"/>
<name>A0A3Q7IL71_SOLLC</name>
<dbReference type="InParanoid" id="A0A3Q7IL71"/>
<feature type="coiled-coil region" evidence="1">
    <location>
        <begin position="50"/>
        <end position="106"/>
    </location>
</feature>
<evidence type="ECO:0000313" key="3">
    <source>
        <dbReference type="Proteomes" id="UP000004994"/>
    </source>
</evidence>
<reference evidence="2" key="2">
    <citation type="submission" date="2019-01" db="UniProtKB">
        <authorList>
            <consortium name="EnsemblPlants"/>
        </authorList>
    </citation>
    <scope>IDENTIFICATION</scope>
    <source>
        <strain evidence="2">cv. Heinz 1706</strain>
    </source>
</reference>
<organism evidence="2">
    <name type="scientific">Solanum lycopersicum</name>
    <name type="common">Tomato</name>
    <name type="synonym">Lycopersicon esculentum</name>
    <dbReference type="NCBI Taxonomy" id="4081"/>
    <lineage>
        <taxon>Eukaryota</taxon>
        <taxon>Viridiplantae</taxon>
        <taxon>Streptophyta</taxon>
        <taxon>Embryophyta</taxon>
        <taxon>Tracheophyta</taxon>
        <taxon>Spermatophyta</taxon>
        <taxon>Magnoliopsida</taxon>
        <taxon>eudicotyledons</taxon>
        <taxon>Gunneridae</taxon>
        <taxon>Pentapetalae</taxon>
        <taxon>asterids</taxon>
        <taxon>lamiids</taxon>
        <taxon>Solanales</taxon>
        <taxon>Solanaceae</taxon>
        <taxon>Solanoideae</taxon>
        <taxon>Solaneae</taxon>
        <taxon>Solanum</taxon>
        <taxon>Solanum subgen. Lycopersicon</taxon>
    </lineage>
</organism>
<proteinExistence type="predicted"/>
<protein>
    <submittedName>
        <fullName evidence="2">Uncharacterized protein</fullName>
    </submittedName>
</protein>
<reference evidence="2" key="1">
    <citation type="journal article" date="2012" name="Nature">
        <title>The tomato genome sequence provides insights into fleshy fruit evolution.</title>
        <authorList>
            <consortium name="Tomato Genome Consortium"/>
        </authorList>
    </citation>
    <scope>NUCLEOTIDE SEQUENCE [LARGE SCALE GENOMIC DNA]</scope>
    <source>
        <strain evidence="2">cv. Heinz 1706</strain>
    </source>
</reference>
<accession>A0A3Q7IL71</accession>
<dbReference type="EnsemblPlants" id="Solyc10g079900.2.1">
    <property type="protein sequence ID" value="Solyc10g079900.2.1"/>
    <property type="gene ID" value="Solyc10g079900.2"/>
</dbReference>
<dbReference type="Gramene" id="Solyc10g079900.2.1">
    <property type="protein sequence ID" value="Solyc10g079900.2.1"/>
    <property type="gene ID" value="Solyc10g079900.2"/>
</dbReference>
<dbReference type="PaxDb" id="4081-Solyc10g079900.1.1"/>
<evidence type="ECO:0000313" key="2">
    <source>
        <dbReference type="EnsemblPlants" id="Solyc10g079900.2.1"/>
    </source>
</evidence>
<keyword evidence="3" id="KW-1185">Reference proteome</keyword>